<evidence type="ECO:0000313" key="1">
    <source>
        <dbReference type="EMBL" id="QNO18115.1"/>
    </source>
</evidence>
<name>A0A7G9WHF3_9FIRM</name>
<keyword evidence="2" id="KW-1185">Reference proteome</keyword>
<evidence type="ECO:0000313" key="2">
    <source>
        <dbReference type="Proteomes" id="UP000516046"/>
    </source>
</evidence>
<evidence type="ECO:0008006" key="3">
    <source>
        <dbReference type="Google" id="ProtNLM"/>
    </source>
</evidence>
<organism evidence="1 2">
    <name type="scientific">Caproicibacterium amylolyticum</name>
    <dbReference type="NCBI Taxonomy" id="2766537"/>
    <lineage>
        <taxon>Bacteria</taxon>
        <taxon>Bacillati</taxon>
        <taxon>Bacillota</taxon>
        <taxon>Clostridia</taxon>
        <taxon>Eubacteriales</taxon>
        <taxon>Oscillospiraceae</taxon>
        <taxon>Caproicibacterium</taxon>
    </lineage>
</organism>
<proteinExistence type="predicted"/>
<dbReference type="EMBL" id="CP060696">
    <property type="protein sequence ID" value="QNO18115.1"/>
    <property type="molecule type" value="Genomic_DNA"/>
</dbReference>
<sequence>MKIVDLRSTLVTCNDRLIEISGEHIYYAEEKNVEGHQNLFLLAYNREEHSERVLADYRVTRPDYVMHYFPFEDHILVVMEDGGSEAWLLKLDKHTGKEQRLVQAHFAGSFVDCCALDADHVVLYSKASRRDASLFREYRRHTGFTQAACFYDLEKDCCWSIQDPRICAGARLLPFSGGGERKLLVTQPYGTEEEKRKAYRDRRWVGEHIEDRVWLCTVDEFTEAVEQERPAAPMVRILQSGTDGMVRFAGEDSDSLYFRALYFPTDDQHILSVSKHTGKKQDAAQLNLSPEEADARFLSDNGRFLKLTAAGNDKVHVKGILNSTIDATYSRELGELISCIDDRYLIFRDTMSDETDSIIFYSIYDIKTGKTQEFEGSCAIQENVLVLF</sequence>
<accession>A0A7G9WHF3</accession>
<dbReference type="Proteomes" id="UP000516046">
    <property type="component" value="Chromosome"/>
</dbReference>
<dbReference type="RefSeq" id="WP_212507179.1">
    <property type="nucleotide sequence ID" value="NZ_CP060696.1"/>
</dbReference>
<gene>
    <name evidence="1" type="ORF">H6X83_00115</name>
</gene>
<reference evidence="1 2" key="1">
    <citation type="submission" date="2020-08" db="EMBL/GenBank/DDBJ databases">
        <authorList>
            <person name="Ren C."/>
            <person name="Gu Y."/>
            <person name="Xu Y."/>
        </authorList>
    </citation>
    <scope>NUCLEOTIDE SEQUENCE [LARGE SCALE GENOMIC DNA]</scope>
    <source>
        <strain evidence="1 2">LBM18003</strain>
    </source>
</reference>
<dbReference type="AlphaFoldDB" id="A0A7G9WHF3"/>
<protein>
    <recommendedName>
        <fullName evidence="3">Oligogalacturonate lyase domain-containing protein</fullName>
    </recommendedName>
</protein>
<dbReference type="KEGG" id="caml:H6X83_00115"/>